<keyword evidence="2" id="KW-0378">Hydrolase</keyword>
<dbReference type="InterPro" id="IPR029058">
    <property type="entry name" value="AB_hydrolase_fold"/>
</dbReference>
<dbReference type="Gene3D" id="3.40.50.1820">
    <property type="entry name" value="alpha/beta hydrolase"/>
    <property type="match status" value="1"/>
</dbReference>
<dbReference type="EMBL" id="AOIA01000128">
    <property type="protein sequence ID" value="ELY55654.1"/>
    <property type="molecule type" value="Genomic_DNA"/>
</dbReference>
<name>L9X1L1_9EURY</name>
<dbReference type="GO" id="GO:0006631">
    <property type="term" value="P:fatty acid metabolic process"/>
    <property type="evidence" value="ECO:0007669"/>
    <property type="project" value="TreeGrafter"/>
</dbReference>
<dbReference type="PROSITE" id="PS51318">
    <property type="entry name" value="TAT"/>
    <property type="match status" value="1"/>
</dbReference>
<feature type="domain" description="BAAT/Acyl-CoA thioester hydrolase C-terminal" evidence="1">
    <location>
        <begin position="229"/>
        <end position="434"/>
    </location>
</feature>
<dbReference type="SUPFAM" id="SSF53474">
    <property type="entry name" value="alpha/beta-Hydrolases"/>
    <property type="match status" value="1"/>
</dbReference>
<keyword evidence="3" id="KW-1185">Reference proteome</keyword>
<dbReference type="GO" id="GO:0006637">
    <property type="term" value="P:acyl-CoA metabolic process"/>
    <property type="evidence" value="ECO:0007669"/>
    <property type="project" value="InterPro"/>
</dbReference>
<dbReference type="GO" id="GO:0047617">
    <property type="term" value="F:fatty acyl-CoA hydrolase activity"/>
    <property type="evidence" value="ECO:0007669"/>
    <property type="project" value="TreeGrafter"/>
</dbReference>
<gene>
    <name evidence="2" type="ORF">C492_15306</name>
</gene>
<dbReference type="Pfam" id="PF08840">
    <property type="entry name" value="BAAT_C"/>
    <property type="match status" value="1"/>
</dbReference>
<dbReference type="InterPro" id="IPR014940">
    <property type="entry name" value="BAAT_C"/>
</dbReference>
<dbReference type="InterPro" id="IPR016662">
    <property type="entry name" value="Acyl-CoA_thioEstase_long-chain"/>
</dbReference>
<dbReference type="AlphaFoldDB" id="L9X1L1"/>
<dbReference type="Proteomes" id="UP000011531">
    <property type="component" value="Unassembled WGS sequence"/>
</dbReference>
<evidence type="ECO:0000259" key="1">
    <source>
        <dbReference type="Pfam" id="PF08840"/>
    </source>
</evidence>
<protein>
    <submittedName>
        <fullName evidence="2">Dienelactone hydrolase-like enzyme</fullName>
    </submittedName>
</protein>
<dbReference type="InterPro" id="IPR006311">
    <property type="entry name" value="TAT_signal"/>
</dbReference>
<evidence type="ECO:0000313" key="2">
    <source>
        <dbReference type="EMBL" id="ELY55654.1"/>
    </source>
</evidence>
<dbReference type="RefSeq" id="WP_008424967.1">
    <property type="nucleotide sequence ID" value="NZ_AOIA01000128.1"/>
</dbReference>
<organism evidence="2 3">
    <name type="scientific">Natronococcus jeotgali DSM 18795</name>
    <dbReference type="NCBI Taxonomy" id="1227498"/>
    <lineage>
        <taxon>Archaea</taxon>
        <taxon>Methanobacteriati</taxon>
        <taxon>Methanobacteriota</taxon>
        <taxon>Stenosarchaea group</taxon>
        <taxon>Halobacteria</taxon>
        <taxon>Halobacteriales</taxon>
        <taxon>Natrialbaceae</taxon>
        <taxon>Natronococcus</taxon>
    </lineage>
</organism>
<evidence type="ECO:0000313" key="3">
    <source>
        <dbReference type="Proteomes" id="UP000011531"/>
    </source>
</evidence>
<dbReference type="PROSITE" id="PS51257">
    <property type="entry name" value="PROKAR_LIPOPROTEIN"/>
    <property type="match status" value="1"/>
</dbReference>
<comment type="caution">
    <text evidence="2">The sequence shown here is derived from an EMBL/GenBank/DDBJ whole genome shotgun (WGS) entry which is preliminary data.</text>
</comment>
<accession>L9X1L1</accession>
<proteinExistence type="predicted"/>
<dbReference type="PANTHER" id="PTHR10824:SF4">
    <property type="entry name" value="ACYL-COENZYME A THIOESTERASE 1-LIKE"/>
    <property type="match status" value="1"/>
</dbReference>
<reference evidence="2 3" key="1">
    <citation type="journal article" date="2014" name="PLoS Genet.">
        <title>Phylogenetically driven sequencing of extremely halophilic archaea reveals strategies for static and dynamic osmo-response.</title>
        <authorList>
            <person name="Becker E.A."/>
            <person name="Seitzer P.M."/>
            <person name="Tritt A."/>
            <person name="Larsen D."/>
            <person name="Krusor M."/>
            <person name="Yao A.I."/>
            <person name="Wu D."/>
            <person name="Madern D."/>
            <person name="Eisen J.A."/>
            <person name="Darling A.E."/>
            <person name="Facciotti M.T."/>
        </authorList>
    </citation>
    <scope>NUCLEOTIDE SEQUENCE [LARGE SCALE GENOMIC DNA]</scope>
    <source>
        <strain evidence="2 3">DSM 18795</strain>
    </source>
</reference>
<dbReference type="OrthoDB" id="205226at2157"/>
<dbReference type="STRING" id="1227498.C492_15306"/>
<dbReference type="PANTHER" id="PTHR10824">
    <property type="entry name" value="ACYL-COENZYME A THIOESTERASE-RELATED"/>
    <property type="match status" value="1"/>
</dbReference>
<dbReference type="PIRSF" id="PIRSF016521">
    <property type="entry name" value="Acyl-CoA_hydro"/>
    <property type="match status" value="1"/>
</dbReference>
<sequence length="438" mass="46290">MVSRRQLLASLSGSAGMMLAGCSLPAKEASASFTHPQTLRIDEPFDLTVDGVPSNTELEVVLEGALASGETFRAGVTVESETDSLALNDARIIDGDLPAGLDVPTAVALIQVADISWEEYIETGAVPSDSEWPPDQTLTYRIETEERTIGEIRLSRWHPFTSVGEAGSELVGHVFEPPSGQSGPGILVLHGAGGKPQWHVAAMLAQHGFTAFALQYVSGPGLPDSPVEVPFEYVTSAVDWLRDHERVTGERIGMWGIGRGGELGLLVGSRHDAVGPVVSINGSGLIWEGGVVGGTPSGTPAWGLADDARSSLSVAEAGQGTGRLERYTDAIAAAGALELETATIPVEEINGPVLLVTGDDDRVWPSARLHEIARERLDARNHPSFEHVRYAAAGRHIPQPYLPVRRPAGSTSGGTLAGNAEAAHAHWPRVLGTFSELR</sequence>